<reference evidence="2 3" key="1">
    <citation type="journal article" date="2010" name="J. Bacteriol.">
        <title>The genome of the amoeba symbiont 'Candidatus Amoebophilus asiaticus' reveals common mechanisms for host cell interaction among amoeba-associated bacteria.</title>
        <authorList>
            <person name="Schmitz-Esser S."/>
            <person name="Tischler P."/>
            <person name="Arnold R."/>
            <person name="Montanaro J."/>
            <person name="Wagner M."/>
            <person name="Rattei T."/>
            <person name="Horn M."/>
        </authorList>
    </citation>
    <scope>NUCLEOTIDE SEQUENCE [LARGE SCALE GENOMIC DNA]</scope>
    <source>
        <strain evidence="2 3">5a2</strain>
    </source>
</reference>
<keyword evidence="3" id="KW-1185">Reference proteome</keyword>
<dbReference type="Proteomes" id="UP000001227">
    <property type="component" value="Chromosome"/>
</dbReference>
<evidence type="ECO:0000313" key="3">
    <source>
        <dbReference type="Proteomes" id="UP000001227"/>
    </source>
</evidence>
<sequence>MKTTALITKQSIIQLILFVSLLLTASCDNTCTQMPLIREQEQPNVILQTTEVRKLGSVNTNQLVIEVEGKIEKNQIHDTSTLCVVLIPEGTPICGAVSKFRDIGQSLDKGNPYVLLPENEGAVYYGSDLSANEKGNVSPRIFLQGGLQAGDYMAYLIVHHITYGTYCSPKGQPVIVPEVEDDNSTITMVSVNPKITRNLSNNDPILIIDAQATAENYDQKKGGFLFIEEKDIQVEPIKLLAGLIKDEQSIPITTGFQKMDDIPGIIIHSFQDGTDSAKAKNVNVLSSEYKDKLFKKGATYQVYAYLVDDNYNYTVSPQKDKIITIPKAEAKLEMVDASINGMIQDLDDPNPGKINIKLVGKIESMEDVNDPQVGFLFVEGTLTSYEGAVNNIETLLDKPNVDGFHKDAGTNIIYAEAVGAYLHIGERTFNRRAVQSPFELGKEYYVYFWLKDGSGQIFISSNSYTLSIPKVELVIEEFSFNRLGHELIIEHKEEIRINQPTPGIVGYLLCQEGTIQNMSLIFENTSQYIAASKQTNQSPKSPNLISPDKKVAFLDLPTLNDKQMFTAECNRMFGKNVPDSTKYTPYLIHATENAIFYRKAPEGKHFTWYESNHKVDRTTLDLDIDGNGEIKSFEVSYTMDRGEFTNMEIMEKSDVGGVKQWNQVIPAVDGSNKEKIEKIVRKIVRGNDAYVNARIGNLFRNRIIENSAQ</sequence>
<dbReference type="AlphaFoldDB" id="B3ES41"/>
<accession>B3ES41</accession>
<protein>
    <submittedName>
        <fullName evidence="2">Uncharacterized protein</fullName>
    </submittedName>
</protein>
<dbReference type="HOGENOM" id="CLU_389167_0_0_10"/>
<organism evidence="2 3">
    <name type="scientific">Amoebophilus asiaticus (strain 5a2)</name>
    <dbReference type="NCBI Taxonomy" id="452471"/>
    <lineage>
        <taxon>Bacteria</taxon>
        <taxon>Pseudomonadati</taxon>
        <taxon>Bacteroidota</taxon>
        <taxon>Cytophagia</taxon>
        <taxon>Cytophagales</taxon>
        <taxon>Amoebophilaceae</taxon>
        <taxon>Candidatus Amoebophilus</taxon>
    </lineage>
</organism>
<name>B3ES41_AMOA5</name>
<gene>
    <name evidence="2" type="ordered locus">Aasi_0646</name>
</gene>
<dbReference type="KEGG" id="aas:Aasi_0646"/>
<keyword evidence="1" id="KW-0732">Signal</keyword>
<evidence type="ECO:0000256" key="1">
    <source>
        <dbReference type="SAM" id="SignalP"/>
    </source>
</evidence>
<proteinExistence type="predicted"/>
<dbReference type="PROSITE" id="PS51257">
    <property type="entry name" value="PROKAR_LIPOPROTEIN"/>
    <property type="match status" value="1"/>
</dbReference>
<dbReference type="EMBL" id="CP001102">
    <property type="protein sequence ID" value="ACE06043.1"/>
    <property type="molecule type" value="Genomic_DNA"/>
</dbReference>
<feature type="chain" id="PRO_5002786267" evidence="1">
    <location>
        <begin position="26"/>
        <end position="709"/>
    </location>
</feature>
<evidence type="ECO:0000313" key="2">
    <source>
        <dbReference type="EMBL" id="ACE06043.1"/>
    </source>
</evidence>
<feature type="signal peptide" evidence="1">
    <location>
        <begin position="1"/>
        <end position="25"/>
    </location>
</feature>